<dbReference type="Gene3D" id="2.60.40.4270">
    <property type="entry name" value="Listeria-Bacteroides repeat domain"/>
    <property type="match status" value="2"/>
</dbReference>
<dbReference type="Pfam" id="PF09479">
    <property type="entry name" value="Flg_new"/>
    <property type="match status" value="2"/>
</dbReference>
<dbReference type="Pfam" id="PF07833">
    <property type="entry name" value="Cu_amine_oxidN1"/>
    <property type="match status" value="2"/>
</dbReference>
<dbReference type="InterPro" id="IPR012854">
    <property type="entry name" value="Cu_amine_oxidase-like_N"/>
</dbReference>
<evidence type="ECO:0000256" key="2">
    <source>
        <dbReference type="SAM" id="SignalP"/>
    </source>
</evidence>
<accession>A0A926F9P3</accession>
<feature type="domain" description="Copper amine oxidase-like N-terminal" evidence="3">
    <location>
        <begin position="827"/>
        <end position="888"/>
    </location>
</feature>
<feature type="chain" id="PRO_5036927316" evidence="2">
    <location>
        <begin position="28"/>
        <end position="898"/>
    </location>
</feature>
<sequence>MKKTNNLLCFLLSFAMLVSLLTQVAFAESTNITNEADFLSALANTETTEMNITGNVSVDASIEKSIDINVKSGATLTLNYDEGENGISRVCNANIKVEDGANVIFENKTLNDSKAKRYLIMNGNFTLKSGASAKISKKSNPVGGILFQGEFKNEGTLDCGAMNMGQPNLYVYIKFGVDSGDVTNGYVAYNLCRTTPTDETISNKAIKVTAINGNAEVGETLSAEIDGFGDSRELPKNLITWNGANWEDANIYNNTYTVIFKDVGKKIGAKFNGVGTMGNPISSYPYDYVAVKDNKVTVILNGTNDIETETDTVPYIDTIYLDSKKGSDKNSGVSADKAVASISTAMQLVADGGTIVVCGNVVMSTDSPAYITKNVTFTNTDGENTYQASFTGGTEEYYSLFYSANKEASIKFSGIKFINNVFAASEYAGSKYIFDNISTAENSCIGAFIINGLYLKYEPFAIDVINTKSAEVDILNDQQEGIPVITLDNSIITSAMQGSLGNVSLKNNSKIKTFQPMQTLTADNTDNAIEFLADEANNIIPININGDITISENNLIKLEFETPFTVGQTLFTSTNGNTSLTADKFSISQIELALDKQDNDIITKTAEYIINYELDGGTLGANSPATHTYGTETILVNPTKSGYNFAGWYLEDTFATKIETLAAAGYTSEITLYAKWNKRSGGGGTTRYTVSFDTNGGNKISSERVKRNGTLTEPTTPTKDGFDFVGWYTDKELKTKYDFSAKVTRSMTLYAAWTEKKTDNSENQIILTIGKKGASVFGKVKTNDVAPRIVNDRAMLPARFVAENLGAFVEWDGDKQLVTIMGKNLKTNEDVTILITIGAEYAVVNGENVKLDSPAFIENDRTYTPIRFISEHLGASVEWLENEQKVIITKNLLAEKNN</sequence>
<name>A0A926F9P3_9FIRM</name>
<dbReference type="SUPFAM" id="SSF55383">
    <property type="entry name" value="Copper amine oxidase, domain N"/>
    <property type="match status" value="2"/>
</dbReference>
<keyword evidence="2" id="KW-0732">Signal</keyword>
<evidence type="ECO:0000313" key="4">
    <source>
        <dbReference type="EMBL" id="MBC8597281.1"/>
    </source>
</evidence>
<gene>
    <name evidence="4" type="ORF">H8706_10455</name>
</gene>
<protein>
    <submittedName>
        <fullName evidence="4">InlB B-repeat-containing protein</fullName>
    </submittedName>
</protein>
<dbReference type="RefSeq" id="WP_262432593.1">
    <property type="nucleotide sequence ID" value="NZ_JACRTE010000019.1"/>
</dbReference>
<evidence type="ECO:0000313" key="5">
    <source>
        <dbReference type="Proteomes" id="UP000647416"/>
    </source>
</evidence>
<feature type="domain" description="Copper amine oxidase-like N-terminal" evidence="3">
    <location>
        <begin position="760"/>
        <end position="820"/>
    </location>
</feature>
<dbReference type="GO" id="GO:0030313">
    <property type="term" value="C:cell envelope"/>
    <property type="evidence" value="ECO:0007669"/>
    <property type="project" value="UniProtKB-SubCell"/>
</dbReference>
<dbReference type="AlphaFoldDB" id="A0A926F9P3"/>
<feature type="signal peptide" evidence="2">
    <location>
        <begin position="1"/>
        <end position="27"/>
    </location>
</feature>
<comment type="caution">
    <text evidence="4">The sequence shown here is derived from an EMBL/GenBank/DDBJ whole genome shotgun (WGS) entry which is preliminary data.</text>
</comment>
<dbReference type="Gene3D" id="3.30.457.10">
    <property type="entry name" value="Copper amine oxidase-like, N-terminal domain"/>
    <property type="match status" value="1"/>
</dbReference>
<dbReference type="InterPro" id="IPR036582">
    <property type="entry name" value="Mao_N_sf"/>
</dbReference>
<dbReference type="EMBL" id="JACRTE010000019">
    <property type="protein sequence ID" value="MBC8597281.1"/>
    <property type="molecule type" value="Genomic_DNA"/>
</dbReference>
<dbReference type="NCBIfam" id="TIGR02543">
    <property type="entry name" value="List_Bact_rpt"/>
    <property type="match status" value="2"/>
</dbReference>
<dbReference type="InterPro" id="IPR013378">
    <property type="entry name" value="InlB-like_B-rpt"/>
</dbReference>
<dbReference type="Proteomes" id="UP000647416">
    <property type="component" value="Unassembled WGS sequence"/>
</dbReference>
<organism evidence="4 5">
    <name type="scientific">Qingrenia yutianensis</name>
    <dbReference type="NCBI Taxonomy" id="2763676"/>
    <lineage>
        <taxon>Bacteria</taxon>
        <taxon>Bacillati</taxon>
        <taxon>Bacillota</taxon>
        <taxon>Clostridia</taxon>
        <taxon>Eubacteriales</taxon>
        <taxon>Oscillospiraceae</taxon>
        <taxon>Qingrenia</taxon>
    </lineage>
</organism>
<keyword evidence="5" id="KW-1185">Reference proteome</keyword>
<dbReference type="InterPro" id="IPR042229">
    <property type="entry name" value="Listeria/Bacterioides_rpt_sf"/>
</dbReference>
<proteinExistence type="predicted"/>
<comment type="subcellular location">
    <subcellularLocation>
        <location evidence="1">Cell envelope</location>
    </subcellularLocation>
</comment>
<evidence type="ECO:0000256" key="1">
    <source>
        <dbReference type="ARBA" id="ARBA00004196"/>
    </source>
</evidence>
<evidence type="ECO:0000259" key="3">
    <source>
        <dbReference type="Pfam" id="PF07833"/>
    </source>
</evidence>
<reference evidence="4" key="1">
    <citation type="submission" date="2020-08" db="EMBL/GenBank/DDBJ databases">
        <title>Genome public.</title>
        <authorList>
            <person name="Liu C."/>
            <person name="Sun Q."/>
        </authorList>
    </citation>
    <scope>NUCLEOTIDE SEQUENCE</scope>
    <source>
        <strain evidence="4">NSJ-50</strain>
    </source>
</reference>